<reference evidence="2 3" key="1">
    <citation type="submission" date="2016-11" db="EMBL/GenBank/DDBJ databases">
        <authorList>
            <person name="Jaros S."/>
            <person name="Januszkiewicz K."/>
            <person name="Wedrychowicz H."/>
        </authorList>
    </citation>
    <scope>NUCLEOTIDE SEQUENCE [LARGE SCALE GENOMIC DNA]</scope>
    <source>
        <strain evidence="2 3">DSM 21074</strain>
    </source>
</reference>
<proteinExistence type="predicted"/>
<organism evidence="2 3">
    <name type="scientific">Hymenobacter daecheongensis DSM 21074</name>
    <dbReference type="NCBI Taxonomy" id="1121955"/>
    <lineage>
        <taxon>Bacteria</taxon>
        <taxon>Pseudomonadati</taxon>
        <taxon>Bacteroidota</taxon>
        <taxon>Cytophagia</taxon>
        <taxon>Cytophagales</taxon>
        <taxon>Hymenobacteraceae</taxon>
        <taxon>Hymenobacter</taxon>
    </lineage>
</organism>
<sequence length="73" mass="8343">MNAPASSPFTLARTCVFRRYLMLRHYTAAPLAVLVAKAIRRAARKRQKQEAKSERLRDFYGWCAGCEAYGSIF</sequence>
<accession>A0A1M6KQZ2</accession>
<keyword evidence="1" id="KW-1133">Transmembrane helix</keyword>
<dbReference type="RefSeq" id="WP_073111642.1">
    <property type="nucleotide sequence ID" value="NZ_FQYN01000008.1"/>
</dbReference>
<dbReference type="EMBL" id="FQYN01000008">
    <property type="protein sequence ID" value="SHJ61294.1"/>
    <property type="molecule type" value="Genomic_DNA"/>
</dbReference>
<evidence type="ECO:0000256" key="1">
    <source>
        <dbReference type="SAM" id="Phobius"/>
    </source>
</evidence>
<dbReference type="Proteomes" id="UP000184418">
    <property type="component" value="Unassembled WGS sequence"/>
</dbReference>
<feature type="transmembrane region" description="Helical" evidence="1">
    <location>
        <begin position="20"/>
        <end position="39"/>
    </location>
</feature>
<keyword evidence="1" id="KW-0812">Transmembrane</keyword>
<name>A0A1M6KQZ2_9BACT</name>
<evidence type="ECO:0000313" key="3">
    <source>
        <dbReference type="Proteomes" id="UP000184418"/>
    </source>
</evidence>
<keyword evidence="3" id="KW-1185">Reference proteome</keyword>
<protein>
    <submittedName>
        <fullName evidence="2">Uncharacterized protein</fullName>
    </submittedName>
</protein>
<evidence type="ECO:0000313" key="2">
    <source>
        <dbReference type="EMBL" id="SHJ61294.1"/>
    </source>
</evidence>
<gene>
    <name evidence="2" type="ORF">SAMN02745146_3531</name>
</gene>
<dbReference type="AlphaFoldDB" id="A0A1M6KQZ2"/>
<dbReference type="OrthoDB" id="887019at2"/>
<keyword evidence="1" id="KW-0472">Membrane</keyword>